<accession>A0AAW6U8R6</accession>
<dbReference type="SUPFAM" id="SSF46767">
    <property type="entry name" value="Methylated DNA-protein cysteine methyltransferase, C-terminal domain"/>
    <property type="match status" value="1"/>
</dbReference>
<dbReference type="Gene3D" id="1.10.10.10">
    <property type="entry name" value="Winged helix-like DNA-binding domain superfamily/Winged helix DNA-binding domain"/>
    <property type="match status" value="1"/>
</dbReference>
<evidence type="ECO:0000259" key="11">
    <source>
        <dbReference type="Pfam" id="PF02870"/>
    </source>
</evidence>
<dbReference type="EC" id="2.1.1.63" evidence="9"/>
<sequence>MLGKYKSKYGMIYYLVQDDKLRELMIQDLKMETDENMLINEVKNQLNLYFNHQLRKFDLPIGFNRGTDFQKDVWQALLTIPYGETRSYQDIANLIGKPKAVRAVGQACKKNPIGIIVPCHRVIGKDGSMTGYSGKEHTDLKQKLINHEKILD</sequence>
<keyword evidence="7 9" id="KW-0234">DNA repair</keyword>
<dbReference type="GO" id="GO:0003908">
    <property type="term" value="F:methylated-DNA-[protein]-cysteine S-methyltransferase activity"/>
    <property type="evidence" value="ECO:0007669"/>
    <property type="project" value="UniProtKB-UniRule"/>
</dbReference>
<feature type="domain" description="Methylated-DNA-[protein]-cysteine S-methyltransferase DNA binding" evidence="10">
    <location>
        <begin position="68"/>
        <end position="149"/>
    </location>
</feature>
<dbReference type="InterPro" id="IPR001497">
    <property type="entry name" value="MethylDNA_cys_MeTrfase_AS"/>
</dbReference>
<evidence type="ECO:0000256" key="1">
    <source>
        <dbReference type="ARBA" id="ARBA00001286"/>
    </source>
</evidence>
<dbReference type="HAMAP" id="MF_00772">
    <property type="entry name" value="OGT"/>
    <property type="match status" value="1"/>
</dbReference>
<dbReference type="PANTHER" id="PTHR10815:SF13">
    <property type="entry name" value="METHYLATED-DNA--PROTEIN-CYSTEINE METHYLTRANSFERASE"/>
    <property type="match status" value="1"/>
</dbReference>
<evidence type="ECO:0000256" key="9">
    <source>
        <dbReference type="HAMAP-Rule" id="MF_00772"/>
    </source>
</evidence>
<comment type="similarity">
    <text evidence="2 9">Belongs to the MGMT family.</text>
</comment>
<dbReference type="Gene3D" id="3.30.160.70">
    <property type="entry name" value="Methylated DNA-protein cysteine methyltransferase domain"/>
    <property type="match status" value="1"/>
</dbReference>
<comment type="catalytic activity">
    <reaction evidence="1 9">
        <text>a 4-O-methyl-thymidine in DNA + L-cysteinyl-[protein] = a thymidine in DNA + S-methyl-L-cysteinyl-[protein]</text>
        <dbReference type="Rhea" id="RHEA:53428"/>
        <dbReference type="Rhea" id="RHEA-COMP:10131"/>
        <dbReference type="Rhea" id="RHEA-COMP:10132"/>
        <dbReference type="Rhea" id="RHEA-COMP:13555"/>
        <dbReference type="Rhea" id="RHEA-COMP:13556"/>
        <dbReference type="ChEBI" id="CHEBI:29950"/>
        <dbReference type="ChEBI" id="CHEBI:82612"/>
        <dbReference type="ChEBI" id="CHEBI:137386"/>
        <dbReference type="ChEBI" id="CHEBI:137387"/>
        <dbReference type="EC" id="2.1.1.63"/>
    </reaction>
</comment>
<evidence type="ECO:0000256" key="2">
    <source>
        <dbReference type="ARBA" id="ARBA00008711"/>
    </source>
</evidence>
<evidence type="ECO:0000256" key="4">
    <source>
        <dbReference type="ARBA" id="ARBA00022603"/>
    </source>
</evidence>
<dbReference type="GO" id="GO:0006307">
    <property type="term" value="P:DNA alkylation repair"/>
    <property type="evidence" value="ECO:0007669"/>
    <property type="project" value="UniProtKB-UniRule"/>
</dbReference>
<organism evidence="12 13">
    <name type="scientific">Peloplasma aerotolerans</name>
    <dbReference type="NCBI Taxonomy" id="3044389"/>
    <lineage>
        <taxon>Bacteria</taxon>
        <taxon>Bacillati</taxon>
        <taxon>Mycoplasmatota</taxon>
        <taxon>Mollicutes</taxon>
        <taxon>Acholeplasmatales</taxon>
        <taxon>Acholeplasmataceae</taxon>
        <taxon>Peloplasma</taxon>
    </lineage>
</organism>
<dbReference type="InterPro" id="IPR036631">
    <property type="entry name" value="MGMT_N_sf"/>
</dbReference>
<gene>
    <name evidence="12" type="ORF">QJ521_02585</name>
</gene>
<dbReference type="CDD" id="cd06445">
    <property type="entry name" value="ATase"/>
    <property type="match status" value="1"/>
</dbReference>
<name>A0AAW6U8R6_9MOLU</name>
<dbReference type="Pfam" id="PF02870">
    <property type="entry name" value="Methyltransf_1N"/>
    <property type="match status" value="1"/>
</dbReference>
<dbReference type="GO" id="GO:0032259">
    <property type="term" value="P:methylation"/>
    <property type="evidence" value="ECO:0007669"/>
    <property type="project" value="UniProtKB-KW"/>
</dbReference>
<dbReference type="PROSITE" id="PS00374">
    <property type="entry name" value="MGMT"/>
    <property type="match status" value="1"/>
</dbReference>
<dbReference type="InterPro" id="IPR036217">
    <property type="entry name" value="MethylDNA_cys_MeTrfase_DNAb"/>
</dbReference>
<comment type="caution">
    <text evidence="12">The sequence shown here is derived from an EMBL/GenBank/DDBJ whole genome shotgun (WGS) entry which is preliminary data.</text>
</comment>
<keyword evidence="3 9" id="KW-0963">Cytoplasm</keyword>
<evidence type="ECO:0000256" key="3">
    <source>
        <dbReference type="ARBA" id="ARBA00022490"/>
    </source>
</evidence>
<evidence type="ECO:0000256" key="6">
    <source>
        <dbReference type="ARBA" id="ARBA00022763"/>
    </source>
</evidence>
<dbReference type="Pfam" id="PF01035">
    <property type="entry name" value="DNA_binding_1"/>
    <property type="match status" value="1"/>
</dbReference>
<dbReference type="RefSeq" id="WP_282838856.1">
    <property type="nucleotide sequence ID" value="NZ_JASCXW010000005.1"/>
</dbReference>
<protein>
    <recommendedName>
        <fullName evidence="9">Methylated-DNA--protein-cysteine methyltransferase</fullName>
        <ecNumber evidence="9">2.1.1.63</ecNumber>
    </recommendedName>
    <alternativeName>
        <fullName evidence="9">6-O-methylguanine-DNA methyltransferase</fullName>
        <shortName evidence="9">MGMT</shortName>
    </alternativeName>
    <alternativeName>
        <fullName evidence="9">O-6-methylguanine-DNA-alkyltransferase</fullName>
    </alternativeName>
</protein>
<dbReference type="NCBIfam" id="TIGR00589">
    <property type="entry name" value="ogt"/>
    <property type="match status" value="1"/>
</dbReference>
<comment type="miscellaneous">
    <text evidence="9">This enzyme catalyzes only one turnover and therefore is not strictly catalytic. According to one definition, an enzyme is a biocatalyst that acts repeatedly and over many reaction cycles.</text>
</comment>
<dbReference type="GO" id="GO:0005737">
    <property type="term" value="C:cytoplasm"/>
    <property type="evidence" value="ECO:0007669"/>
    <property type="project" value="UniProtKB-SubCell"/>
</dbReference>
<comment type="function">
    <text evidence="9">Involved in the cellular defense against the biological effects of O6-methylguanine (O6-MeG) and O4-methylthymine (O4-MeT) in DNA. Repairs the methylated nucleobase in DNA by stoichiometrically transferring the methyl group to a cysteine residue in the enzyme. This is a suicide reaction: the enzyme is irreversibly inactivated.</text>
</comment>
<comment type="catalytic activity">
    <reaction evidence="8 9">
        <text>a 6-O-methyl-2'-deoxyguanosine in DNA + L-cysteinyl-[protein] = S-methyl-L-cysteinyl-[protein] + a 2'-deoxyguanosine in DNA</text>
        <dbReference type="Rhea" id="RHEA:24000"/>
        <dbReference type="Rhea" id="RHEA-COMP:10131"/>
        <dbReference type="Rhea" id="RHEA-COMP:10132"/>
        <dbReference type="Rhea" id="RHEA-COMP:11367"/>
        <dbReference type="Rhea" id="RHEA-COMP:11368"/>
        <dbReference type="ChEBI" id="CHEBI:29950"/>
        <dbReference type="ChEBI" id="CHEBI:82612"/>
        <dbReference type="ChEBI" id="CHEBI:85445"/>
        <dbReference type="ChEBI" id="CHEBI:85448"/>
        <dbReference type="EC" id="2.1.1.63"/>
    </reaction>
</comment>
<dbReference type="InterPro" id="IPR008332">
    <property type="entry name" value="MethylG_MeTrfase_N"/>
</dbReference>
<proteinExistence type="inferred from homology"/>
<keyword evidence="4 9" id="KW-0489">Methyltransferase</keyword>
<reference evidence="12" key="1">
    <citation type="submission" date="2023-05" db="EMBL/GenBank/DDBJ databases">
        <title>Mariniplasma microaerophilum sp. nov., a novel anaerobic mollicute isolated from terrestrial mud volcano, Taman Peninsula, Russia.</title>
        <authorList>
            <person name="Khomyakova M.A."/>
            <person name="Merkel A.Y."/>
            <person name="Slobodkin A.I."/>
        </authorList>
    </citation>
    <scope>NUCLEOTIDE SEQUENCE</scope>
    <source>
        <strain evidence="12">M4Ah</strain>
    </source>
</reference>
<feature type="domain" description="Methylguanine DNA methyltransferase ribonuclease-like" evidence="11">
    <location>
        <begin position="3"/>
        <end position="61"/>
    </location>
</feature>
<keyword evidence="6 9" id="KW-0227">DNA damage</keyword>
<dbReference type="FunFam" id="1.10.10.10:FF:000214">
    <property type="entry name" value="Methylated-DNA--protein-cysteine methyltransferase"/>
    <property type="match status" value="1"/>
</dbReference>
<evidence type="ECO:0000313" key="13">
    <source>
        <dbReference type="Proteomes" id="UP001431532"/>
    </source>
</evidence>
<comment type="subcellular location">
    <subcellularLocation>
        <location evidence="9">Cytoplasm</location>
    </subcellularLocation>
</comment>
<dbReference type="InterPro" id="IPR023546">
    <property type="entry name" value="MGMT"/>
</dbReference>
<dbReference type="EMBL" id="JASCXW010000005">
    <property type="protein sequence ID" value="MDI6452441.1"/>
    <property type="molecule type" value="Genomic_DNA"/>
</dbReference>
<evidence type="ECO:0000259" key="10">
    <source>
        <dbReference type="Pfam" id="PF01035"/>
    </source>
</evidence>
<keyword evidence="5 9" id="KW-0808">Transferase</keyword>
<dbReference type="InterPro" id="IPR014048">
    <property type="entry name" value="MethylDNA_cys_MeTrfase_DNA-bd"/>
</dbReference>
<dbReference type="InterPro" id="IPR036388">
    <property type="entry name" value="WH-like_DNA-bd_sf"/>
</dbReference>
<dbReference type="PANTHER" id="PTHR10815">
    <property type="entry name" value="METHYLATED-DNA--PROTEIN-CYSTEINE METHYLTRANSFERASE"/>
    <property type="match status" value="1"/>
</dbReference>
<feature type="active site" description="Nucleophile; methyl group acceptor" evidence="9">
    <location>
        <position position="119"/>
    </location>
</feature>
<dbReference type="AlphaFoldDB" id="A0AAW6U8R6"/>
<keyword evidence="13" id="KW-1185">Reference proteome</keyword>
<dbReference type="SUPFAM" id="SSF53155">
    <property type="entry name" value="Methylated DNA-protein cysteine methyltransferase domain"/>
    <property type="match status" value="1"/>
</dbReference>
<evidence type="ECO:0000256" key="7">
    <source>
        <dbReference type="ARBA" id="ARBA00023204"/>
    </source>
</evidence>
<evidence type="ECO:0000256" key="8">
    <source>
        <dbReference type="ARBA" id="ARBA00049348"/>
    </source>
</evidence>
<evidence type="ECO:0000256" key="5">
    <source>
        <dbReference type="ARBA" id="ARBA00022679"/>
    </source>
</evidence>
<evidence type="ECO:0000313" key="12">
    <source>
        <dbReference type="EMBL" id="MDI6452441.1"/>
    </source>
</evidence>
<dbReference type="Proteomes" id="UP001431532">
    <property type="component" value="Unassembled WGS sequence"/>
</dbReference>